<reference evidence="1 2" key="1">
    <citation type="submission" date="2019-12" db="EMBL/GenBank/DDBJ databases">
        <title>Whole genome shotgun sequence of Streptomyces tubercidicus NBRC 13090.</title>
        <authorList>
            <person name="Ichikawa N."/>
            <person name="Kimura A."/>
            <person name="Kitahashi Y."/>
            <person name="Komaki H."/>
            <person name="Tamura T."/>
        </authorList>
    </citation>
    <scope>NUCLEOTIDE SEQUENCE [LARGE SCALE GENOMIC DNA]</scope>
    <source>
        <strain evidence="1 2">NBRC 13090</strain>
    </source>
</reference>
<comment type="caution">
    <text evidence="1">The sequence shown here is derived from an EMBL/GenBank/DDBJ whole genome shotgun (WGS) entry which is preliminary data.</text>
</comment>
<dbReference type="AlphaFoldDB" id="A0A640UNN0"/>
<proteinExistence type="predicted"/>
<name>A0A640UNN0_9ACTN</name>
<gene>
    <name evidence="1" type="ORF">Stube_09440</name>
</gene>
<sequence length="150" mass="15536">MARCGRDVGRCRDTEGDVDTEPLGVGVRLGSRDGAEQAALVQPVRRAVGRAVCCQGEVELLQEGAGCGGPGCEYHGAVTNLEAEIRVGDGLVGVPACRPGEIDKVAGVGQESVHRDPGALVGVLGRARWEQVQRASEVRRTAGEAPLGVL</sequence>
<dbReference type="Proteomes" id="UP000431826">
    <property type="component" value="Unassembled WGS sequence"/>
</dbReference>
<organism evidence="1 2">
    <name type="scientific">Streptomyces tubercidicus</name>
    <dbReference type="NCBI Taxonomy" id="47759"/>
    <lineage>
        <taxon>Bacteria</taxon>
        <taxon>Bacillati</taxon>
        <taxon>Actinomycetota</taxon>
        <taxon>Actinomycetes</taxon>
        <taxon>Kitasatosporales</taxon>
        <taxon>Streptomycetaceae</taxon>
        <taxon>Streptomyces</taxon>
    </lineage>
</organism>
<evidence type="ECO:0000313" key="2">
    <source>
        <dbReference type="Proteomes" id="UP000431826"/>
    </source>
</evidence>
<accession>A0A640UNN0</accession>
<protein>
    <submittedName>
        <fullName evidence="1">Uncharacterized protein</fullName>
    </submittedName>
</protein>
<evidence type="ECO:0000313" key="1">
    <source>
        <dbReference type="EMBL" id="GFE36271.1"/>
    </source>
</evidence>
<dbReference type="EMBL" id="BLIR01000001">
    <property type="protein sequence ID" value="GFE36271.1"/>
    <property type="molecule type" value="Genomic_DNA"/>
</dbReference>
<keyword evidence="2" id="KW-1185">Reference proteome</keyword>